<dbReference type="InterPro" id="IPR014716">
    <property type="entry name" value="Fibrinogen_a/b/g_C_1"/>
</dbReference>
<reference evidence="3" key="1">
    <citation type="submission" date="2025-08" db="UniProtKB">
        <authorList>
            <consortium name="RefSeq"/>
        </authorList>
    </citation>
    <scope>IDENTIFICATION</scope>
</reference>
<protein>
    <submittedName>
        <fullName evidence="3">Uncharacterized protein LOC136079651 isoform X1</fullName>
    </submittedName>
</protein>
<dbReference type="InterPro" id="IPR050373">
    <property type="entry name" value="Fibrinogen_C-term_domain"/>
</dbReference>
<name>A0ABM4BRT6_HYDVU</name>
<dbReference type="PANTHER" id="PTHR19143">
    <property type="entry name" value="FIBRINOGEN/TENASCIN/ANGIOPOEITIN"/>
    <property type="match status" value="1"/>
</dbReference>
<dbReference type="RefSeq" id="XP_065651870.1">
    <property type="nucleotide sequence ID" value="XM_065795798.1"/>
</dbReference>
<dbReference type="InterPro" id="IPR036056">
    <property type="entry name" value="Fibrinogen-like_C"/>
</dbReference>
<evidence type="ECO:0000313" key="3">
    <source>
        <dbReference type="RefSeq" id="XP_065651870.1"/>
    </source>
</evidence>
<dbReference type="SUPFAM" id="SSF56496">
    <property type="entry name" value="Fibrinogen C-terminal domain-like"/>
    <property type="match status" value="1"/>
</dbReference>
<dbReference type="InterPro" id="IPR002181">
    <property type="entry name" value="Fibrinogen_a/b/g_C_dom"/>
</dbReference>
<evidence type="ECO:0000259" key="1">
    <source>
        <dbReference type="Pfam" id="PF00147"/>
    </source>
</evidence>
<dbReference type="Gene3D" id="3.90.215.10">
    <property type="entry name" value="Gamma Fibrinogen, chain A, domain 1"/>
    <property type="match status" value="2"/>
</dbReference>
<sequence>MENKDVPLFYLIFLASLTNVITQFSYPAQKSLSRYSFTVYKDKKVDGNTNMVEMRTDYIDYHACIKACFNKGIMCKSIDAETQNNNKFTCRFFNDDSPKIQQTEGFLFISTKPPNCSRSCSLTLDLCGKCECNPSCAGRNRRQHSCNCKQVAGIAKSCQEHYNNGFTKTGIFQISPKDMAFETLCEMEKLEHQNPQVIVLNKNKKIATINNLQKEYSVYFKFKPISNEGFANVIHFTTGVDICFYGCRIPSVFIEPAGELYISSAINDNYDYVVRTSKIPLNQWSSIQISQTQSSGSYIYTVYLNGQTITSVFNLKPQIFPNVNVYATDPWWNGAVGFIKDLKIISGNDVLDLLKVDEHMLIQNNLITSIPLLEKEYSVSFKLKPESYFQFFRNVIHLTTGDDYGKYGSRTPAVFVYPNSLGLQIASAVNGNNNYNFLTQPLSLNEWSSIKISQTQLNETYMYTAYLNELMIYSTKNDMPQTFSNVLVYAANPWNIALDGFIKDFKITNGKNIVQLNKDTWIPIMTRFASWGPMFWDRTFEAYENGFGLINQQWIGLKKLNQLTSTFFSDMRVDYFVSEDIRLSTMYYNVIVGSSNDKYVFSYDKYDPKGLIEPDQLNAKGKKFLECSMWWTDICDKTRFPTSTNYISFGSSQQLVSIQFLLRTKKYRA</sequence>
<keyword evidence="2" id="KW-1185">Reference proteome</keyword>
<feature type="domain" description="Fibrinogen C-terminal" evidence="1">
    <location>
        <begin position="521"/>
        <end position="608"/>
    </location>
</feature>
<dbReference type="Proteomes" id="UP001652625">
    <property type="component" value="Chromosome 04"/>
</dbReference>
<gene>
    <name evidence="3" type="primary">LOC136079651</name>
</gene>
<proteinExistence type="predicted"/>
<organism evidence="2 3">
    <name type="scientific">Hydra vulgaris</name>
    <name type="common">Hydra</name>
    <name type="synonym">Hydra attenuata</name>
    <dbReference type="NCBI Taxonomy" id="6087"/>
    <lineage>
        <taxon>Eukaryota</taxon>
        <taxon>Metazoa</taxon>
        <taxon>Cnidaria</taxon>
        <taxon>Hydrozoa</taxon>
        <taxon>Hydroidolina</taxon>
        <taxon>Anthoathecata</taxon>
        <taxon>Aplanulata</taxon>
        <taxon>Hydridae</taxon>
        <taxon>Hydra</taxon>
    </lineage>
</organism>
<accession>A0ABM4BRT6</accession>
<evidence type="ECO:0000313" key="2">
    <source>
        <dbReference type="Proteomes" id="UP001652625"/>
    </source>
</evidence>
<dbReference type="GeneID" id="136079651"/>
<dbReference type="Pfam" id="PF00147">
    <property type="entry name" value="Fibrinogen_C"/>
    <property type="match status" value="1"/>
</dbReference>